<keyword evidence="8" id="KW-0496">Mitochondrion</keyword>
<keyword evidence="10" id="KW-0066">ATP synthesis</keyword>
<evidence type="ECO:0000256" key="5">
    <source>
        <dbReference type="ARBA" id="ARBA00022692"/>
    </source>
</evidence>
<evidence type="ECO:0000256" key="9">
    <source>
        <dbReference type="ARBA" id="ARBA00023136"/>
    </source>
</evidence>
<feature type="transmembrane region" description="Helical" evidence="11">
    <location>
        <begin position="15"/>
        <end position="35"/>
    </location>
</feature>
<comment type="similarity">
    <text evidence="3">Belongs to the UQCC3 family.</text>
</comment>
<keyword evidence="7 11" id="KW-1133">Transmembrane helix</keyword>
<gene>
    <name evidence="12" type="ORF">GDO86_004278</name>
</gene>
<dbReference type="GO" id="GO:0034551">
    <property type="term" value="P:mitochondrial respiratory chain complex III assembly"/>
    <property type="evidence" value="ECO:0007669"/>
    <property type="project" value="InterPro"/>
</dbReference>
<keyword evidence="13" id="KW-1185">Reference proteome</keyword>
<accession>A0A8T2K861</accession>
<reference evidence="12" key="1">
    <citation type="thesis" date="2020" institute="ProQuest LLC" country="789 East Eisenhower Parkway, Ann Arbor, MI, USA">
        <title>Comparative Genomics and Chromosome Evolution.</title>
        <authorList>
            <person name="Mudd A.B."/>
        </authorList>
    </citation>
    <scope>NUCLEOTIDE SEQUENCE</scope>
    <source>
        <strain evidence="12">Female2</strain>
        <tissue evidence="12">Blood</tissue>
    </source>
</reference>
<evidence type="ECO:0000256" key="4">
    <source>
        <dbReference type="ARBA" id="ARBA00016475"/>
    </source>
</evidence>
<evidence type="ECO:0000256" key="7">
    <source>
        <dbReference type="ARBA" id="ARBA00022989"/>
    </source>
</evidence>
<name>A0A8T2K861_9PIPI</name>
<comment type="caution">
    <text evidence="12">The sequence shown here is derived from an EMBL/GenBank/DDBJ whole genome shotgun (WGS) entry which is preliminary data.</text>
</comment>
<dbReference type="EMBL" id="JAACNH010000002">
    <property type="protein sequence ID" value="KAG8452413.1"/>
    <property type="molecule type" value="Genomic_DNA"/>
</dbReference>
<comment type="subcellular location">
    <subcellularLocation>
        <location evidence="2">Mitochondrion inner membrane</location>
        <topology evidence="2">Single-pass membrane protein</topology>
    </subcellularLocation>
</comment>
<dbReference type="Proteomes" id="UP000812440">
    <property type="component" value="Chromosome 2"/>
</dbReference>
<dbReference type="GO" id="GO:0005743">
    <property type="term" value="C:mitochondrial inner membrane"/>
    <property type="evidence" value="ECO:0007669"/>
    <property type="project" value="UniProtKB-SubCell"/>
</dbReference>
<evidence type="ECO:0000256" key="10">
    <source>
        <dbReference type="ARBA" id="ARBA00023310"/>
    </source>
</evidence>
<sequence>MTGMETIGRIIKGTLLLGAFTGVGGILWVLVAPGADRRREMGKAFSEANPERLAEVRKRNEMVLKAIEEAAKTNDNVARRPPWSS</sequence>
<evidence type="ECO:0000256" key="3">
    <source>
        <dbReference type="ARBA" id="ARBA00006970"/>
    </source>
</evidence>
<organism evidence="12 13">
    <name type="scientific">Hymenochirus boettgeri</name>
    <name type="common">Congo dwarf clawed frog</name>
    <dbReference type="NCBI Taxonomy" id="247094"/>
    <lineage>
        <taxon>Eukaryota</taxon>
        <taxon>Metazoa</taxon>
        <taxon>Chordata</taxon>
        <taxon>Craniata</taxon>
        <taxon>Vertebrata</taxon>
        <taxon>Euteleostomi</taxon>
        <taxon>Amphibia</taxon>
        <taxon>Batrachia</taxon>
        <taxon>Anura</taxon>
        <taxon>Pipoidea</taxon>
        <taxon>Pipidae</taxon>
        <taxon>Pipinae</taxon>
        <taxon>Hymenochirus</taxon>
    </lineage>
</organism>
<evidence type="ECO:0000256" key="2">
    <source>
        <dbReference type="ARBA" id="ARBA00004434"/>
    </source>
</evidence>
<dbReference type="Pfam" id="PF15141">
    <property type="entry name" value="UQCC3"/>
    <property type="match status" value="1"/>
</dbReference>
<dbReference type="GO" id="GO:0006754">
    <property type="term" value="P:ATP biosynthetic process"/>
    <property type="evidence" value="ECO:0007669"/>
    <property type="project" value="UniProtKB-KW"/>
</dbReference>
<evidence type="ECO:0000313" key="13">
    <source>
        <dbReference type="Proteomes" id="UP000812440"/>
    </source>
</evidence>
<dbReference type="PANTHER" id="PTHR36465">
    <property type="entry name" value="UBIQUINOL-CYTOCHROME-C REDUCTASE COMPLEX ASSEMBLY FACTOR 3"/>
    <property type="match status" value="1"/>
</dbReference>
<dbReference type="AlphaFoldDB" id="A0A8T2K861"/>
<evidence type="ECO:0000313" key="12">
    <source>
        <dbReference type="EMBL" id="KAG8452413.1"/>
    </source>
</evidence>
<evidence type="ECO:0000256" key="8">
    <source>
        <dbReference type="ARBA" id="ARBA00023128"/>
    </source>
</evidence>
<comment type="function">
    <text evidence="1">Required for the assembly of the ubiquinol-cytochrome c reductase complex (mitochondrial respiratory chain complex III or cytochrome b-c1 complex), mediating cytochrome b recruitment and probably stabilization within the complex. Thereby, plays an important role in ATP production by mitochondria. Cardiolipin-binding protein, it may also control the cardiolipin composition of mitochondria membranes and their morphology.</text>
</comment>
<keyword evidence="9 11" id="KW-0472">Membrane</keyword>
<proteinExistence type="inferred from homology"/>
<protein>
    <recommendedName>
        <fullName evidence="4">Ubiquinol-cytochrome-c reductase complex assembly factor 3</fullName>
    </recommendedName>
</protein>
<keyword evidence="5 11" id="KW-0812">Transmembrane</keyword>
<evidence type="ECO:0000256" key="6">
    <source>
        <dbReference type="ARBA" id="ARBA00022792"/>
    </source>
</evidence>
<dbReference type="OrthoDB" id="9884264at2759"/>
<evidence type="ECO:0000256" key="1">
    <source>
        <dbReference type="ARBA" id="ARBA00002879"/>
    </source>
</evidence>
<dbReference type="PANTHER" id="PTHR36465:SF1">
    <property type="entry name" value="UBIQUINOL-CYTOCHROME-C REDUCTASE COMPLEX ASSEMBLY FACTOR 3"/>
    <property type="match status" value="1"/>
</dbReference>
<dbReference type="InterPro" id="IPR027896">
    <property type="entry name" value="UQCC3"/>
</dbReference>
<evidence type="ECO:0000256" key="11">
    <source>
        <dbReference type="SAM" id="Phobius"/>
    </source>
</evidence>
<keyword evidence="6" id="KW-0999">Mitochondrion inner membrane</keyword>